<dbReference type="CDD" id="cd00010">
    <property type="entry name" value="AAI_LTSS"/>
    <property type="match status" value="1"/>
</dbReference>
<evidence type="ECO:0000256" key="2">
    <source>
        <dbReference type="ARBA" id="ARBA00009748"/>
    </source>
</evidence>
<keyword evidence="4" id="KW-0472">Membrane</keyword>
<dbReference type="GO" id="GO:0098552">
    <property type="term" value="C:side of membrane"/>
    <property type="evidence" value="ECO:0007669"/>
    <property type="project" value="UniProtKB-KW"/>
</dbReference>
<keyword evidence="7" id="KW-0325">Glycoprotein</keyword>
<dbReference type="AlphaFoldDB" id="A0AAW2UWG4"/>
<dbReference type="PANTHER" id="PTHR33044">
    <property type="entry name" value="BIFUNCTIONAL INHIBITOR/LIPID-TRANSFER PROTEIN/SEED STORAGE 2S ALBUMIN SUPERFAMILY PROTEIN-RELATED"/>
    <property type="match status" value="1"/>
</dbReference>
<organism evidence="10">
    <name type="scientific">Sesamum latifolium</name>
    <dbReference type="NCBI Taxonomy" id="2727402"/>
    <lineage>
        <taxon>Eukaryota</taxon>
        <taxon>Viridiplantae</taxon>
        <taxon>Streptophyta</taxon>
        <taxon>Embryophyta</taxon>
        <taxon>Tracheophyta</taxon>
        <taxon>Spermatophyta</taxon>
        <taxon>Magnoliopsida</taxon>
        <taxon>eudicotyledons</taxon>
        <taxon>Gunneridae</taxon>
        <taxon>Pentapetalae</taxon>
        <taxon>asterids</taxon>
        <taxon>lamiids</taxon>
        <taxon>Lamiales</taxon>
        <taxon>Pedaliaceae</taxon>
        <taxon>Sesamum</taxon>
    </lineage>
</organism>
<protein>
    <submittedName>
        <fullName evidence="10">Non-specific lipid transfer protein GPI-anchored 1</fullName>
    </submittedName>
</protein>
<evidence type="ECO:0000256" key="4">
    <source>
        <dbReference type="ARBA" id="ARBA00022622"/>
    </source>
</evidence>
<dbReference type="Gene3D" id="1.10.110.10">
    <property type="entry name" value="Plant lipid-transfer and hydrophobic proteins"/>
    <property type="match status" value="1"/>
</dbReference>
<sequence>MADAQLMGLNALPLLLPTTTSSPSNQHHPHLLKFSLNPQKPLTSIPQTMAIEKYSSTRWFLAALLCLAALGIAAGADDSIAAKCSSEFTKVTQCLPFVTAKAAAPSKECCDSVTDLKDTNPACICYIIQQIHNGTNAAVKSMGVQESRLLQLQSACKLANASVSECPKLLHLPPNSPDAAIFTNTSTATTTTPVATPTTSTPTTAGNGYWDKPQLTGYIVVAVAVFFHAFPTGTSSPIAL</sequence>
<evidence type="ECO:0000256" key="1">
    <source>
        <dbReference type="ARBA" id="ARBA00004609"/>
    </source>
</evidence>
<evidence type="ECO:0000256" key="8">
    <source>
        <dbReference type="ARBA" id="ARBA00023288"/>
    </source>
</evidence>
<evidence type="ECO:0000256" key="7">
    <source>
        <dbReference type="ARBA" id="ARBA00023180"/>
    </source>
</evidence>
<reference evidence="10" key="2">
    <citation type="journal article" date="2024" name="Plant">
        <title>Genomic evolution and insights into agronomic trait innovations of Sesamum species.</title>
        <authorList>
            <person name="Miao H."/>
            <person name="Wang L."/>
            <person name="Qu L."/>
            <person name="Liu H."/>
            <person name="Sun Y."/>
            <person name="Le M."/>
            <person name="Wang Q."/>
            <person name="Wei S."/>
            <person name="Zheng Y."/>
            <person name="Lin W."/>
            <person name="Duan Y."/>
            <person name="Cao H."/>
            <person name="Xiong S."/>
            <person name="Wang X."/>
            <person name="Wei L."/>
            <person name="Li C."/>
            <person name="Ma Q."/>
            <person name="Ju M."/>
            <person name="Zhao R."/>
            <person name="Li G."/>
            <person name="Mu C."/>
            <person name="Tian Q."/>
            <person name="Mei H."/>
            <person name="Zhang T."/>
            <person name="Gao T."/>
            <person name="Zhang H."/>
        </authorList>
    </citation>
    <scope>NUCLEOTIDE SEQUENCE</scope>
    <source>
        <strain evidence="10">KEN1</strain>
    </source>
</reference>
<comment type="subcellular location">
    <subcellularLocation>
        <location evidence="1">Cell membrane</location>
        <topology evidence="1">Lipid-anchor</topology>
        <topology evidence="1">GPI-anchor</topology>
    </subcellularLocation>
</comment>
<dbReference type="GO" id="GO:0005886">
    <property type="term" value="C:plasma membrane"/>
    <property type="evidence" value="ECO:0007669"/>
    <property type="project" value="UniProtKB-SubCell"/>
</dbReference>
<evidence type="ECO:0000256" key="3">
    <source>
        <dbReference type="ARBA" id="ARBA00022475"/>
    </source>
</evidence>
<name>A0AAW2UWG4_9LAMI</name>
<comment type="similarity">
    <text evidence="2">Belongs to the plant LTP family.</text>
</comment>
<dbReference type="InterPro" id="IPR043325">
    <property type="entry name" value="LTSS"/>
</dbReference>
<dbReference type="EMBL" id="JACGWN010000011">
    <property type="protein sequence ID" value="KAL0421569.1"/>
    <property type="molecule type" value="Genomic_DNA"/>
</dbReference>
<keyword evidence="3" id="KW-1003">Cell membrane</keyword>
<keyword evidence="5" id="KW-0732">Signal</keyword>
<keyword evidence="8" id="KW-0449">Lipoprotein</keyword>
<evidence type="ECO:0000256" key="5">
    <source>
        <dbReference type="ARBA" id="ARBA00022729"/>
    </source>
</evidence>
<evidence type="ECO:0000256" key="6">
    <source>
        <dbReference type="ARBA" id="ARBA00023157"/>
    </source>
</evidence>
<dbReference type="InterPro" id="IPR036312">
    <property type="entry name" value="Bifun_inhib/LTP/seed_sf"/>
</dbReference>
<accession>A0AAW2UWG4</accession>
<dbReference type="InterPro" id="IPR016140">
    <property type="entry name" value="Bifunc_inhib/LTP/seed_store"/>
</dbReference>
<reference evidence="10" key="1">
    <citation type="submission" date="2020-06" db="EMBL/GenBank/DDBJ databases">
        <authorList>
            <person name="Li T."/>
            <person name="Hu X."/>
            <person name="Zhang T."/>
            <person name="Song X."/>
            <person name="Zhang H."/>
            <person name="Dai N."/>
            <person name="Sheng W."/>
            <person name="Hou X."/>
            <person name="Wei L."/>
        </authorList>
    </citation>
    <scope>NUCLEOTIDE SEQUENCE</scope>
    <source>
        <strain evidence="10">KEN1</strain>
        <tissue evidence="10">Leaf</tissue>
    </source>
</reference>
<comment type="caution">
    <text evidence="10">The sequence shown here is derived from an EMBL/GenBank/DDBJ whole genome shotgun (WGS) entry which is preliminary data.</text>
</comment>
<dbReference type="SUPFAM" id="SSF47699">
    <property type="entry name" value="Bifunctional inhibitor/lipid-transfer protein/seed storage 2S albumin"/>
    <property type="match status" value="1"/>
</dbReference>
<gene>
    <name evidence="10" type="ORF">Slati_3179800</name>
</gene>
<proteinExistence type="inferred from homology"/>
<evidence type="ECO:0000313" key="10">
    <source>
        <dbReference type="EMBL" id="KAL0421569.1"/>
    </source>
</evidence>
<evidence type="ECO:0000259" key="9">
    <source>
        <dbReference type="Pfam" id="PF14368"/>
    </source>
</evidence>
<keyword evidence="4" id="KW-0336">GPI-anchor</keyword>
<dbReference type="Pfam" id="PF14368">
    <property type="entry name" value="LTP_2"/>
    <property type="match status" value="1"/>
</dbReference>
<keyword evidence="6" id="KW-1015">Disulfide bond</keyword>
<feature type="domain" description="Bifunctional inhibitor/plant lipid transfer protein/seed storage helical" evidence="9">
    <location>
        <begin position="67"/>
        <end position="166"/>
    </location>
</feature>